<reference evidence="2 3" key="1">
    <citation type="submission" date="2019-06" db="EMBL/GenBank/DDBJ databases">
        <title>Whole genome shotgun sequence of Streptomyces cacaoi subsp. cacaoi NBRC 12748.</title>
        <authorList>
            <person name="Hosoyama A."/>
            <person name="Uohara A."/>
            <person name="Ohji S."/>
            <person name="Ichikawa N."/>
        </authorList>
    </citation>
    <scope>NUCLEOTIDE SEQUENCE [LARGE SCALE GENOMIC DNA]</scope>
    <source>
        <strain evidence="2 3">NBRC 12748</strain>
    </source>
</reference>
<sequence length="336" mass="36608">MPQAKTTPECPAMRRTASPLALVLLGLGVFLLVLAPMLAWYVEPRAKRTPTDVNITSVFTGTGSYFDQQELKTKDDQQLTLTRRVLGDVAASEKSGRAVWDVSQTIDNPKTRKLDDPRKSFQWTTERWVTDRKTNRPVDCCGSKPADFSGEAYLKWPFDVEKRTYAWWDGTLGDSVPLHYRGKAKVRGYEGLRFTGTVEPARAGTRQVPGLLVDRPKSGQVNAEEWYANSGMEFIVDQRTGRILYAATGPRMVLRAPGGKSDKVTLLESDKLAFTAKTQAEAVELAKKDNEQLRLVGGTAPAAAAPAGALCTVAGGVLVARGRRRRTGGAGAHAGA</sequence>
<dbReference type="Pfam" id="PF11271">
    <property type="entry name" value="PorA"/>
    <property type="match status" value="1"/>
</dbReference>
<keyword evidence="3" id="KW-1185">Reference proteome</keyword>
<organism evidence="2 3">
    <name type="scientific">Streptomyces cacaoi</name>
    <dbReference type="NCBI Taxonomy" id="1898"/>
    <lineage>
        <taxon>Bacteria</taxon>
        <taxon>Bacillati</taxon>
        <taxon>Actinomycetota</taxon>
        <taxon>Actinomycetes</taxon>
        <taxon>Kitasatosporales</taxon>
        <taxon>Streptomycetaceae</taxon>
        <taxon>Streptomyces</taxon>
    </lineage>
</organism>
<dbReference type="AlphaFoldDB" id="A0A4Y3R074"/>
<keyword evidence="1" id="KW-0472">Membrane</keyword>
<dbReference type="InterPro" id="IPR021424">
    <property type="entry name" value="PorA"/>
</dbReference>
<gene>
    <name evidence="2" type="ORF">SCA03_36270</name>
</gene>
<accession>A0A4Y3R074</accession>
<name>A0A4Y3R074_STRCI</name>
<keyword evidence="1" id="KW-1133">Transmembrane helix</keyword>
<keyword evidence="1" id="KW-0812">Transmembrane</keyword>
<comment type="caution">
    <text evidence="2">The sequence shown here is derived from an EMBL/GenBank/DDBJ whole genome shotgun (WGS) entry which is preliminary data.</text>
</comment>
<evidence type="ECO:0000313" key="3">
    <source>
        <dbReference type="Proteomes" id="UP000319210"/>
    </source>
</evidence>
<dbReference type="Proteomes" id="UP000319210">
    <property type="component" value="Unassembled WGS sequence"/>
</dbReference>
<evidence type="ECO:0008006" key="4">
    <source>
        <dbReference type="Google" id="ProtNLM"/>
    </source>
</evidence>
<evidence type="ECO:0000256" key="1">
    <source>
        <dbReference type="SAM" id="Phobius"/>
    </source>
</evidence>
<evidence type="ECO:0000313" key="2">
    <source>
        <dbReference type="EMBL" id="GEB51076.1"/>
    </source>
</evidence>
<feature type="transmembrane region" description="Helical" evidence="1">
    <location>
        <begin position="20"/>
        <end position="42"/>
    </location>
</feature>
<protein>
    <recommendedName>
        <fullName evidence="4">DUF3068 domain-containing protein</fullName>
    </recommendedName>
</protein>
<proteinExistence type="predicted"/>
<dbReference type="EMBL" id="BJMM01000018">
    <property type="protein sequence ID" value="GEB51076.1"/>
    <property type="molecule type" value="Genomic_DNA"/>
</dbReference>